<evidence type="ECO:0000313" key="8">
    <source>
        <dbReference type="Proteomes" id="UP001148786"/>
    </source>
</evidence>
<dbReference type="SUPFAM" id="SSF53383">
    <property type="entry name" value="PLP-dependent transferases"/>
    <property type="match status" value="1"/>
</dbReference>
<evidence type="ECO:0000259" key="6">
    <source>
        <dbReference type="PROSITE" id="PS50102"/>
    </source>
</evidence>
<dbReference type="AlphaFoldDB" id="A0A9W8KAJ7"/>
<evidence type="ECO:0000256" key="2">
    <source>
        <dbReference type="ARBA" id="ARBA00022898"/>
    </source>
</evidence>
<dbReference type="GO" id="GO:0003723">
    <property type="term" value="F:RNA binding"/>
    <property type="evidence" value="ECO:0007669"/>
    <property type="project" value="UniProtKB-UniRule"/>
</dbReference>
<dbReference type="InterPro" id="IPR000504">
    <property type="entry name" value="RRM_dom"/>
</dbReference>
<dbReference type="GO" id="GO:0019346">
    <property type="term" value="P:transsulfuration"/>
    <property type="evidence" value="ECO:0007669"/>
    <property type="project" value="InterPro"/>
</dbReference>
<gene>
    <name evidence="7" type="ORF">NLJ89_g3823</name>
</gene>
<keyword evidence="5" id="KW-1133">Transmembrane helix</keyword>
<dbReference type="Gene3D" id="3.40.640.10">
    <property type="entry name" value="Type I PLP-dependent aspartate aminotransferase-like (Major domain)"/>
    <property type="match status" value="1"/>
</dbReference>
<dbReference type="PANTHER" id="PTHR11808:SF35">
    <property type="entry name" value="CYSTATHIONINE GAMMA-SYNTHASE (AFU_ORTHOLOGUE AFUA_7G01590)"/>
    <property type="match status" value="1"/>
</dbReference>
<name>A0A9W8KAJ7_9AGAR</name>
<dbReference type="GO" id="GO:0005737">
    <property type="term" value="C:cytoplasm"/>
    <property type="evidence" value="ECO:0007669"/>
    <property type="project" value="TreeGrafter"/>
</dbReference>
<evidence type="ECO:0000256" key="3">
    <source>
        <dbReference type="PROSITE-ProRule" id="PRU00176"/>
    </source>
</evidence>
<dbReference type="InterPro" id="IPR015421">
    <property type="entry name" value="PyrdxlP-dep_Trfase_major"/>
</dbReference>
<keyword evidence="5" id="KW-0472">Membrane</keyword>
<keyword evidence="2" id="KW-0663">Pyridoxal phosphate</keyword>
<keyword evidence="8" id="KW-1185">Reference proteome</keyword>
<evidence type="ECO:0000256" key="4">
    <source>
        <dbReference type="SAM" id="MobiDB-lite"/>
    </source>
</evidence>
<feature type="transmembrane region" description="Helical" evidence="5">
    <location>
        <begin position="81"/>
        <end position="101"/>
    </location>
</feature>
<feature type="domain" description="RRM" evidence="6">
    <location>
        <begin position="503"/>
        <end position="597"/>
    </location>
</feature>
<dbReference type="InterPro" id="IPR015422">
    <property type="entry name" value="PyrdxlP-dep_Trfase_small"/>
</dbReference>
<accession>A0A9W8KAJ7</accession>
<dbReference type="InterPro" id="IPR000277">
    <property type="entry name" value="Cys/Met-Metab_PyrdxlP-dep_enz"/>
</dbReference>
<reference evidence="7" key="1">
    <citation type="submission" date="2022-07" db="EMBL/GenBank/DDBJ databases">
        <title>Genome Sequence of Agrocybe chaxingu.</title>
        <authorList>
            <person name="Buettner E."/>
        </authorList>
    </citation>
    <scope>NUCLEOTIDE SEQUENCE</scope>
    <source>
        <strain evidence="7">MP-N11</strain>
    </source>
</reference>
<dbReference type="SUPFAM" id="SSF54928">
    <property type="entry name" value="RNA-binding domain, RBD"/>
    <property type="match status" value="1"/>
</dbReference>
<keyword evidence="5" id="KW-0812">Transmembrane</keyword>
<dbReference type="Gene3D" id="3.90.1150.10">
    <property type="entry name" value="Aspartate Aminotransferase, domain 1"/>
    <property type="match status" value="1"/>
</dbReference>
<dbReference type="GO" id="GO:0016846">
    <property type="term" value="F:carbon-sulfur lyase activity"/>
    <property type="evidence" value="ECO:0007669"/>
    <property type="project" value="TreeGrafter"/>
</dbReference>
<comment type="cofactor">
    <cofactor evidence="1">
        <name>pyridoxal 5'-phosphate</name>
        <dbReference type="ChEBI" id="CHEBI:597326"/>
    </cofactor>
</comment>
<dbReference type="InterPro" id="IPR012677">
    <property type="entry name" value="Nucleotide-bd_a/b_plait_sf"/>
</dbReference>
<dbReference type="Proteomes" id="UP001148786">
    <property type="component" value="Unassembled WGS sequence"/>
</dbReference>
<evidence type="ECO:0000256" key="5">
    <source>
        <dbReference type="SAM" id="Phobius"/>
    </source>
</evidence>
<dbReference type="Pfam" id="PF00076">
    <property type="entry name" value="RRM_1"/>
    <property type="match status" value="1"/>
</dbReference>
<dbReference type="InterPro" id="IPR035979">
    <property type="entry name" value="RBD_domain_sf"/>
</dbReference>
<dbReference type="EMBL" id="JANKHO010000294">
    <property type="protein sequence ID" value="KAJ3511931.1"/>
    <property type="molecule type" value="Genomic_DNA"/>
</dbReference>
<feature type="region of interest" description="Disordered" evidence="4">
    <location>
        <begin position="598"/>
        <end position="622"/>
    </location>
</feature>
<dbReference type="PROSITE" id="PS50102">
    <property type="entry name" value="RRM"/>
    <property type="match status" value="1"/>
</dbReference>
<dbReference type="PANTHER" id="PTHR11808">
    <property type="entry name" value="TRANS-SULFURATION ENZYME FAMILY MEMBER"/>
    <property type="match status" value="1"/>
</dbReference>
<proteinExistence type="predicted"/>
<feature type="region of interest" description="Disordered" evidence="4">
    <location>
        <begin position="657"/>
        <end position="685"/>
    </location>
</feature>
<dbReference type="InterPro" id="IPR015424">
    <property type="entry name" value="PyrdxlP-dep_Trfase"/>
</dbReference>
<sequence length="751" mass="84571">MPSQKSRKLTGTDLIHGDAGLTGPEVAPSISVSTTFRALDPFREDGSLSSLDMRNPPRHVYSRYTQGISTRAERILSRINNGFAITYASGLAASYAALVFFQPKRIAIRGGYHGCHATIAVYKKNQGIDIELIDLDAEYRPGDLCWLETPVNPTGESRDIRYYADKVHKVGGKIIVDSTFGPPPLQYPFEFGADCVLHSGTKYFGGHSDLLAGVLVVKSLNEWSQLHSDRTFLGSMMGSLESWLLLRSLRTLHLRVPRQSASATILAQWLDSVAKTPAGQSFDGVPGGVVAHVWHSALQGVDERGFDPSKQMQGGWNATFAIHLSRPEHARQFPHLLKYFVPATSLGGVESLVEHRIQSDPGADPRLIRLSIGVEDVEDLKEDLKQALQKLLLTTAKLSASDMLSPNPIRSPYVCLTAEEFRQNLRRRAGGQNIRKVFPPLLSLQRTTTKQATLMPSLSSKRLYLRDVVVEFAHPLRKDMASFSSSTGSESCRSPTYRESGRHPVVVFDIPSDVRWQVSAMQQMSNFTLNDRTSNMQELKDFGRLSGRLVAYCDLDKVQQGRGFIEYFTREDARHAVRVLDGQRLGGKSVRVVSHEKSISWRKSRSRSPGRQPIPSRSRSYKHDDYLASRPSYIYPRHANEHDYDFGERRQFSSTPLYQSKSSFSPDQRDLGSRAFLDNNNLGGPDSSTARAATWAASSHHDYYHHDYEHTTSRYYADEIYYSDHRESAFEGDTTFHRDYRHFQRPMDPYQ</sequence>
<evidence type="ECO:0000256" key="1">
    <source>
        <dbReference type="ARBA" id="ARBA00001933"/>
    </source>
</evidence>
<feature type="compositionally biased region" description="Polar residues" evidence="4">
    <location>
        <begin position="657"/>
        <end position="666"/>
    </location>
</feature>
<keyword evidence="3" id="KW-0694">RNA-binding</keyword>
<protein>
    <recommendedName>
        <fullName evidence="6">RRM domain-containing protein</fullName>
    </recommendedName>
</protein>
<organism evidence="7 8">
    <name type="scientific">Agrocybe chaxingu</name>
    <dbReference type="NCBI Taxonomy" id="84603"/>
    <lineage>
        <taxon>Eukaryota</taxon>
        <taxon>Fungi</taxon>
        <taxon>Dikarya</taxon>
        <taxon>Basidiomycota</taxon>
        <taxon>Agaricomycotina</taxon>
        <taxon>Agaricomycetes</taxon>
        <taxon>Agaricomycetidae</taxon>
        <taxon>Agaricales</taxon>
        <taxon>Agaricineae</taxon>
        <taxon>Strophariaceae</taxon>
        <taxon>Agrocybe</taxon>
    </lineage>
</organism>
<dbReference type="GO" id="GO:0030170">
    <property type="term" value="F:pyridoxal phosphate binding"/>
    <property type="evidence" value="ECO:0007669"/>
    <property type="project" value="InterPro"/>
</dbReference>
<evidence type="ECO:0000313" key="7">
    <source>
        <dbReference type="EMBL" id="KAJ3511931.1"/>
    </source>
</evidence>
<dbReference type="Pfam" id="PF01053">
    <property type="entry name" value="Cys_Met_Meta_PP"/>
    <property type="match status" value="1"/>
</dbReference>
<dbReference type="Gene3D" id="3.30.70.330">
    <property type="match status" value="1"/>
</dbReference>
<comment type="caution">
    <text evidence="7">The sequence shown here is derived from an EMBL/GenBank/DDBJ whole genome shotgun (WGS) entry which is preliminary data.</text>
</comment>
<dbReference type="OrthoDB" id="3512640at2759"/>